<dbReference type="STRING" id="192903.SAMN04488513_11372"/>
<dbReference type="InterPro" id="IPR025631">
    <property type="entry name" value="Porin_10"/>
</dbReference>
<keyword evidence="4" id="KW-1185">Reference proteome</keyword>
<feature type="region of interest" description="Disordered" evidence="1">
    <location>
        <begin position="28"/>
        <end position="51"/>
    </location>
</feature>
<dbReference type="RefSeq" id="WP_072995535.1">
    <property type="nucleotide sequence ID" value="NZ_FQYU01000013.1"/>
</dbReference>
<proteinExistence type="predicted"/>
<evidence type="ECO:0000256" key="1">
    <source>
        <dbReference type="SAM" id="MobiDB-lite"/>
    </source>
</evidence>
<name>A0A1M6NIU4_9FLAO</name>
<feature type="chain" id="PRO_5012590404" evidence="2">
    <location>
        <begin position="20"/>
        <end position="666"/>
    </location>
</feature>
<dbReference type="AlphaFoldDB" id="A0A1M6NIU4"/>
<feature type="signal peptide" evidence="2">
    <location>
        <begin position="1"/>
        <end position="19"/>
    </location>
</feature>
<evidence type="ECO:0000256" key="2">
    <source>
        <dbReference type="SAM" id="SignalP"/>
    </source>
</evidence>
<dbReference type="Proteomes" id="UP000184543">
    <property type="component" value="Unassembled WGS sequence"/>
</dbReference>
<dbReference type="EMBL" id="FQYU01000013">
    <property type="protein sequence ID" value="SHJ95482.1"/>
    <property type="molecule type" value="Genomic_DNA"/>
</dbReference>
<keyword evidence="2" id="KW-0732">Signal</keyword>
<dbReference type="SUPFAM" id="SSF56935">
    <property type="entry name" value="Porins"/>
    <property type="match status" value="1"/>
</dbReference>
<reference evidence="4" key="1">
    <citation type="submission" date="2016-11" db="EMBL/GenBank/DDBJ databases">
        <authorList>
            <person name="Varghese N."/>
            <person name="Submissions S."/>
        </authorList>
    </citation>
    <scope>NUCLEOTIDE SEQUENCE [LARGE SCALE GENOMIC DNA]</scope>
    <source>
        <strain evidence="4">DSM 19858</strain>
    </source>
</reference>
<dbReference type="Pfam" id="PF14121">
    <property type="entry name" value="Porin_10"/>
    <property type="match status" value="1"/>
</dbReference>
<evidence type="ECO:0000313" key="4">
    <source>
        <dbReference type="Proteomes" id="UP000184543"/>
    </source>
</evidence>
<accession>A0A1M6NIU4</accession>
<sequence>MKYFLLILLLNFFSIRLYSQEDPALPARELDTTETAGPRKGPGPRPMPADTTSKKITIEDYKIISYARDTTFLDTTLTIQKEYKYNFLRRDDFELMPFANVGQPYNKLGVDLRNPNFYPMIGARGLHFNYMELEDIKYYNVATPMSDLFFKTTFEQGQLLDASLAFNTSRRLNFSIAFKGFRSLGKYQYNQAESGQFRTTTNYVTANGRYSLRAHIAAQDMDIEANGGLVSEEEQFESKDPDFTNRVKIDVRFNDALNRILGKRYYFDHLYKLVKKDQDSSRMEKTSLGIGHQFNYETKYYSFNQTSANSYFGDAFQTSISDRANLKTMYNQVNAEFYNATLGRLQGNVSLYNYNYFFNSILIAEDGTVIPNKLKGEEVAIGAEYEKRIQGFDFRAKGKYNVSGRLGGSFLQASTAYLLNDRHKLRASGHVSEQMPNFNFLLNQSDYSNYNWLNLYTFDKEQVFGLNLGFESEVWGDLSLSYTTVGNYTYFGTNVEATAEDDGDTSIVMPLQESNVLNHTKVKYSKELKWGKFALNNTLMYQNVSQANQVLNVPELVTRNTLYFSSDVFKKAMFLQTGITLKYFTEYYMDGYNPLLGEFYLQNDEKLGGYPMLDFFINARIQQTRIYLKAEHFNSSFGKTSEFYSAPNYPYRDFVIRFGLVWNFFS</sequence>
<evidence type="ECO:0000313" key="3">
    <source>
        <dbReference type="EMBL" id="SHJ95482.1"/>
    </source>
</evidence>
<gene>
    <name evidence="3" type="ORF">SAMN04488513_11372</name>
</gene>
<dbReference type="OrthoDB" id="9812454at2"/>
<organism evidence="3 4">
    <name type="scientific">Pseudozobellia thermophila</name>
    <dbReference type="NCBI Taxonomy" id="192903"/>
    <lineage>
        <taxon>Bacteria</taxon>
        <taxon>Pseudomonadati</taxon>
        <taxon>Bacteroidota</taxon>
        <taxon>Flavobacteriia</taxon>
        <taxon>Flavobacteriales</taxon>
        <taxon>Flavobacteriaceae</taxon>
        <taxon>Pseudozobellia</taxon>
    </lineage>
</organism>
<protein>
    <submittedName>
        <fullName evidence="3">Putative porin</fullName>
    </submittedName>
</protein>